<dbReference type="GO" id="GO:0005524">
    <property type="term" value="F:ATP binding"/>
    <property type="evidence" value="ECO:0007669"/>
    <property type="project" value="UniProtKB-KW"/>
</dbReference>
<evidence type="ECO:0000256" key="2">
    <source>
        <dbReference type="ARBA" id="ARBA00022840"/>
    </source>
</evidence>
<dbReference type="PANTHER" id="PTHR43272:SF33">
    <property type="entry name" value="AMP-BINDING DOMAIN-CONTAINING PROTEIN-RELATED"/>
    <property type="match status" value="1"/>
</dbReference>
<reference evidence="4" key="2">
    <citation type="submission" date="2013-10" db="EMBL/GenBank/DDBJ databases">
        <authorList>
            <person name="Aslett M."/>
        </authorList>
    </citation>
    <scope>NUCLEOTIDE SEQUENCE [LARGE SCALE GENOMIC DNA]</scope>
    <source>
        <strain evidence="4">Houghton</strain>
    </source>
</reference>
<keyword evidence="1" id="KW-0547">Nucleotide-binding</keyword>
<sequence>MEEAKPSTPSLSLSGEAPTFDGAKSSDAISIKHREATGVPEAPIFPLRPLSAASSIGRQLWRGKSSPFVLQVLLLLFLLALLRNPASAAGPRNQNGSAGLSLVSAAAEKVKASVTPVDSNLRSFNSVQGGFEDGMQTPKGPSAAPSPRQKDSPAQISSSSDAAESQESNGNKNKIVPESQAVPPGLAAGINIAIRRPFDLLRRAAAVFGDSPWILTSEEEAGEGFLEISYKQGYAVSLAVGSGLDRLVLPSQLPQRDGANEPLRLVGTWAANSVELLLADFGAGAFGMTVVPMHPDMNARRFLEVMIHTQMTHLCTDWRHLEIVLDLREGGQLSNLSVVITLDAALDLTLVDFWELADSPDGIGEEQRLKNITRSGFDTEEIAAVIYPRALSMPFNGAMLTNENVLASLDTLTDWRARVLSIVEGDRVLCIDSLASIHQRVITASNSGSNLAGFLTLGEDLAALQPTIVAASGGILPMLHSAAKRTLKSLGRLRRFWVLLKLKWRARKYWQMGDFEILSRLTFQWFPSLTLLFVILFL</sequence>
<dbReference type="VEuPathDB" id="ToxoDB:EMH_0032180"/>
<evidence type="ECO:0000313" key="4">
    <source>
        <dbReference type="EMBL" id="CDJ27483.1"/>
    </source>
</evidence>
<feature type="compositionally biased region" description="Low complexity" evidence="3">
    <location>
        <begin position="154"/>
        <end position="168"/>
    </location>
</feature>
<dbReference type="GO" id="GO:0004467">
    <property type="term" value="F:long-chain fatty acid-CoA ligase activity"/>
    <property type="evidence" value="ECO:0007669"/>
    <property type="project" value="TreeGrafter"/>
</dbReference>
<feature type="region of interest" description="Disordered" evidence="3">
    <location>
        <begin position="1"/>
        <end position="26"/>
    </location>
</feature>
<evidence type="ECO:0000256" key="3">
    <source>
        <dbReference type="SAM" id="MobiDB-lite"/>
    </source>
</evidence>
<accession>U6JVD9</accession>
<dbReference type="Proteomes" id="UP000030744">
    <property type="component" value="Unassembled WGS sequence"/>
</dbReference>
<dbReference type="SUPFAM" id="SSF56801">
    <property type="entry name" value="Acetyl-CoA synthetase-like"/>
    <property type="match status" value="1"/>
</dbReference>
<organism evidence="4 5">
    <name type="scientific">Eimeria mitis</name>
    <dbReference type="NCBI Taxonomy" id="44415"/>
    <lineage>
        <taxon>Eukaryota</taxon>
        <taxon>Sar</taxon>
        <taxon>Alveolata</taxon>
        <taxon>Apicomplexa</taxon>
        <taxon>Conoidasida</taxon>
        <taxon>Coccidia</taxon>
        <taxon>Eucoccidiorida</taxon>
        <taxon>Eimeriorina</taxon>
        <taxon>Eimeriidae</taxon>
        <taxon>Eimeria</taxon>
    </lineage>
</organism>
<keyword evidence="5" id="KW-1185">Reference proteome</keyword>
<dbReference type="AlphaFoldDB" id="U6JVD9"/>
<dbReference type="RefSeq" id="XP_013350061.1">
    <property type="nucleotide sequence ID" value="XM_013494607.1"/>
</dbReference>
<reference evidence="4" key="1">
    <citation type="submission" date="2013-10" db="EMBL/GenBank/DDBJ databases">
        <title>Genomic analysis of the causative agents of coccidiosis in chickens.</title>
        <authorList>
            <person name="Reid A.J."/>
            <person name="Blake D."/>
            <person name="Billington K."/>
            <person name="Browne H."/>
            <person name="Dunn M."/>
            <person name="Hung S."/>
            <person name="Kawahara F."/>
            <person name="Miranda-Saavedra D."/>
            <person name="Mourier T."/>
            <person name="Nagra H."/>
            <person name="Otto T.D."/>
            <person name="Rawlings N."/>
            <person name="Sanchez A."/>
            <person name="Sanders M."/>
            <person name="Subramaniam C."/>
            <person name="Tay Y."/>
            <person name="Dear P."/>
            <person name="Doerig C."/>
            <person name="Gruber A."/>
            <person name="Parkinson J."/>
            <person name="Shirley M."/>
            <person name="Wan K.L."/>
            <person name="Berriman M."/>
            <person name="Tomley F."/>
            <person name="Pain A."/>
        </authorList>
    </citation>
    <scope>NUCLEOTIDE SEQUENCE [LARGE SCALE GENOMIC DNA]</scope>
    <source>
        <strain evidence="4">Houghton</strain>
    </source>
</reference>
<keyword evidence="2" id="KW-0067">ATP-binding</keyword>
<evidence type="ECO:0000256" key="1">
    <source>
        <dbReference type="ARBA" id="ARBA00022741"/>
    </source>
</evidence>
<feature type="region of interest" description="Disordered" evidence="3">
    <location>
        <begin position="125"/>
        <end position="180"/>
    </location>
</feature>
<proteinExistence type="predicted"/>
<protein>
    <submittedName>
        <fullName evidence="4">Uncharacterized protein</fullName>
    </submittedName>
</protein>
<dbReference type="GO" id="GO:0005783">
    <property type="term" value="C:endoplasmic reticulum"/>
    <property type="evidence" value="ECO:0007669"/>
    <property type="project" value="TreeGrafter"/>
</dbReference>
<dbReference type="GeneID" id="25378029"/>
<dbReference type="InterPro" id="IPR042099">
    <property type="entry name" value="ANL_N_sf"/>
</dbReference>
<dbReference type="OrthoDB" id="347576at2759"/>
<gene>
    <name evidence="4" type="ORF">EMH_0032180</name>
</gene>
<dbReference type="Gene3D" id="3.40.50.12780">
    <property type="entry name" value="N-terminal domain of ligase-like"/>
    <property type="match status" value="1"/>
</dbReference>
<dbReference type="EMBL" id="HG679677">
    <property type="protein sequence ID" value="CDJ27483.1"/>
    <property type="molecule type" value="Genomic_DNA"/>
</dbReference>
<dbReference type="GO" id="GO:0016020">
    <property type="term" value="C:membrane"/>
    <property type="evidence" value="ECO:0007669"/>
    <property type="project" value="TreeGrafter"/>
</dbReference>
<dbReference type="PANTHER" id="PTHR43272">
    <property type="entry name" value="LONG-CHAIN-FATTY-ACID--COA LIGASE"/>
    <property type="match status" value="1"/>
</dbReference>
<evidence type="ECO:0000313" key="5">
    <source>
        <dbReference type="Proteomes" id="UP000030744"/>
    </source>
</evidence>
<name>U6JVD9_9EIME</name>